<accession>A0AAW2IAY0</accession>
<feature type="compositionally biased region" description="Polar residues" evidence="1">
    <location>
        <begin position="76"/>
        <end position="87"/>
    </location>
</feature>
<name>A0AAW2IAY0_9NEOP</name>
<protein>
    <submittedName>
        <fullName evidence="2">Uncharacterized protein</fullName>
    </submittedName>
</protein>
<dbReference type="AlphaFoldDB" id="A0AAW2IAY0"/>
<feature type="compositionally biased region" description="Basic and acidic residues" evidence="1">
    <location>
        <begin position="212"/>
        <end position="224"/>
    </location>
</feature>
<dbReference type="EMBL" id="JARGDH010000001">
    <property type="protein sequence ID" value="KAL0279361.1"/>
    <property type="molecule type" value="Genomic_DNA"/>
</dbReference>
<evidence type="ECO:0000313" key="2">
    <source>
        <dbReference type="EMBL" id="KAL0279360.1"/>
    </source>
</evidence>
<sequence length="730" mass="80126">MKRSTNVELNQNPGNSNCDASESENNFDKNNCSKLCSVPIGGVRAKVKQHFCNIGNDSLKVNKSLNLGIQNGNSSKYSGLQNGASHLSPSSSSSSPSPSQSSSAVRKLVEKDGNDIDYYVRHNVDCLNSIDKCPTKVGNQSLENKTSNGHVTSKMWNLRDDESSSGNEADEALSDHECCIYTYKGDQFADLPSSFFKLDFVTNGSDQAADSDPPKEVAADENERSQSGSSPEMDFLEMDFDPGPSIEQDSEEEFDCFDCKPKTDGNVSPVPELPNEQVTENDLSRNQVNDSELNIVTDKLENDLGISSNFKNPASPEAQPGPSSVGVVAEFSEKTSFIPNRSIECNNNSSNGSVSNNNFSRLCWPARDSWGHHYSSGDLCSPGDASEVEQNDSLGLWNAGNLKIQGDMSHDTRKYNLHSALYHCIMAKRLVIDKKTVTDGSNSCFETMKGEGHNLSPVVDTTMIWSEQEACSKQITQISTSACGATAVINVLIAFNIRFTLEKVKESVATRLRAETAPLPQYLLSRSFAGVTHVDLIRGLHESSNGSLYARFFHMYPERDFSLSRWLSYWMKKGAVPIATLNLQNGVAPGNPVPDAWHHQMVFGVSSRGIFLTNPLECVHEGALLLELCSPSVLKVKRSDIISRWNPGTDLRPLMTQSDRRWKEMNVLGQVVNVIRESANTSVQGRAITQHISIPASYSSGITLVIPRNSPGYEELVSTPELPESRFKSE</sequence>
<feature type="compositionally biased region" description="Low complexity" evidence="1">
    <location>
        <begin position="88"/>
        <end position="103"/>
    </location>
</feature>
<evidence type="ECO:0000256" key="1">
    <source>
        <dbReference type="SAM" id="MobiDB-lite"/>
    </source>
</evidence>
<proteinExistence type="predicted"/>
<feature type="region of interest" description="Disordered" evidence="1">
    <location>
        <begin position="1"/>
        <end position="26"/>
    </location>
</feature>
<organism evidence="2">
    <name type="scientific">Menopon gallinae</name>
    <name type="common">poultry shaft louse</name>
    <dbReference type="NCBI Taxonomy" id="328185"/>
    <lineage>
        <taxon>Eukaryota</taxon>
        <taxon>Metazoa</taxon>
        <taxon>Ecdysozoa</taxon>
        <taxon>Arthropoda</taxon>
        <taxon>Hexapoda</taxon>
        <taxon>Insecta</taxon>
        <taxon>Pterygota</taxon>
        <taxon>Neoptera</taxon>
        <taxon>Paraneoptera</taxon>
        <taxon>Psocodea</taxon>
        <taxon>Troctomorpha</taxon>
        <taxon>Phthiraptera</taxon>
        <taxon>Amblycera</taxon>
        <taxon>Menoponidae</taxon>
        <taxon>Menopon</taxon>
    </lineage>
</organism>
<feature type="region of interest" description="Disordered" evidence="1">
    <location>
        <begin position="76"/>
        <end position="106"/>
    </location>
</feature>
<dbReference type="EMBL" id="JARGDH010000001">
    <property type="protein sequence ID" value="KAL0279360.1"/>
    <property type="molecule type" value="Genomic_DNA"/>
</dbReference>
<feature type="compositionally biased region" description="Polar residues" evidence="1">
    <location>
        <begin position="276"/>
        <end position="290"/>
    </location>
</feature>
<gene>
    <name evidence="2" type="ORF">PYX00_000939</name>
</gene>
<comment type="caution">
    <text evidence="2">The sequence shown here is derived from an EMBL/GenBank/DDBJ whole genome shotgun (WGS) entry which is preliminary data.</text>
</comment>
<feature type="region of interest" description="Disordered" evidence="1">
    <location>
        <begin position="205"/>
        <end position="290"/>
    </location>
</feature>
<reference evidence="2" key="1">
    <citation type="journal article" date="2024" name="Gigascience">
        <title>Chromosome-level genome of the poultry shaft louse Menopon gallinae provides insight into the host-switching and adaptive evolution of parasitic lice.</title>
        <authorList>
            <person name="Xu Y."/>
            <person name="Ma L."/>
            <person name="Liu S."/>
            <person name="Liang Y."/>
            <person name="Liu Q."/>
            <person name="He Z."/>
            <person name="Tian L."/>
            <person name="Duan Y."/>
            <person name="Cai W."/>
            <person name="Li H."/>
            <person name="Song F."/>
        </authorList>
    </citation>
    <scope>NUCLEOTIDE SEQUENCE</scope>
    <source>
        <strain evidence="2">Cailab_2023a</strain>
    </source>
</reference>